<dbReference type="eggNOG" id="COG2801">
    <property type="taxonomic scope" value="Bacteria"/>
</dbReference>
<gene>
    <name evidence="3" type="ordered locus">Halsa_2316</name>
</gene>
<dbReference type="EMBL" id="CP002304">
    <property type="protein sequence ID" value="ADQ15722.1"/>
    <property type="molecule type" value="Genomic_DNA"/>
</dbReference>
<dbReference type="SUPFAM" id="SSF46689">
    <property type="entry name" value="Homeodomain-like"/>
    <property type="match status" value="1"/>
</dbReference>
<evidence type="ECO:0000256" key="1">
    <source>
        <dbReference type="SAM" id="MobiDB-lite"/>
    </source>
</evidence>
<name>E4RKY1_HALHG</name>
<protein>
    <submittedName>
        <fullName evidence="3">Integrase catalytic region</fullName>
    </submittedName>
</protein>
<dbReference type="SUPFAM" id="SSF53098">
    <property type="entry name" value="Ribonuclease H-like"/>
    <property type="match status" value="1"/>
</dbReference>
<dbReference type="STRING" id="656519.Halsa_2316"/>
<dbReference type="InterPro" id="IPR012337">
    <property type="entry name" value="RNaseH-like_sf"/>
</dbReference>
<dbReference type="OrthoDB" id="9794201at2"/>
<organism evidence="3 4">
    <name type="scientific">Halanaerobium hydrogeniformans</name>
    <name type="common">Halanaerobium sp. (strain sapolanicus)</name>
    <dbReference type="NCBI Taxonomy" id="656519"/>
    <lineage>
        <taxon>Bacteria</taxon>
        <taxon>Bacillati</taxon>
        <taxon>Bacillota</taxon>
        <taxon>Clostridia</taxon>
        <taxon>Halanaerobiales</taxon>
        <taxon>Halanaerobiaceae</taxon>
        <taxon>Halanaerobium</taxon>
    </lineage>
</organism>
<evidence type="ECO:0000313" key="3">
    <source>
        <dbReference type="EMBL" id="ADQ15722.1"/>
    </source>
</evidence>
<dbReference type="PROSITE" id="PS50994">
    <property type="entry name" value="INTEGRASE"/>
    <property type="match status" value="1"/>
</dbReference>
<dbReference type="InterPro" id="IPR036397">
    <property type="entry name" value="RNaseH_sf"/>
</dbReference>
<dbReference type="PANTHER" id="PTHR35004">
    <property type="entry name" value="TRANSPOSASE RV3428C-RELATED"/>
    <property type="match status" value="1"/>
</dbReference>
<dbReference type="HOGENOM" id="CLU_041517_0_1_9"/>
<dbReference type="Gene3D" id="3.30.420.10">
    <property type="entry name" value="Ribonuclease H-like superfamily/Ribonuclease H"/>
    <property type="match status" value="1"/>
</dbReference>
<feature type="region of interest" description="Disordered" evidence="1">
    <location>
        <begin position="114"/>
        <end position="134"/>
    </location>
</feature>
<reference evidence="3 4" key="1">
    <citation type="submission" date="2010-11" db="EMBL/GenBank/DDBJ databases">
        <title>Complete sequence of Halanaerobium sp. sapolanicus.</title>
        <authorList>
            <consortium name="US DOE Joint Genome Institute"/>
            <person name="Lucas S."/>
            <person name="Copeland A."/>
            <person name="Lapidus A."/>
            <person name="Cheng J.-F."/>
            <person name="Bruce D."/>
            <person name="Goodwin L."/>
            <person name="Pitluck S."/>
            <person name="Davenport K."/>
            <person name="Detter J.C."/>
            <person name="Han C."/>
            <person name="Tapia R."/>
            <person name="Land M."/>
            <person name="Hauser L."/>
            <person name="Jeffries C."/>
            <person name="Kyrpides N."/>
            <person name="Ivanova N."/>
            <person name="Mikhailova N."/>
            <person name="Begemann M.B."/>
            <person name="Mormile M.R."/>
            <person name="Wall J.D."/>
            <person name="Elias D.A."/>
            <person name="Woyke T."/>
        </authorList>
    </citation>
    <scope>NUCLEOTIDE SEQUENCE [LARGE SCALE GENOMIC DNA]</scope>
    <source>
        <strain evidence="4">sapolanicus</strain>
    </source>
</reference>
<evidence type="ECO:0000313" key="4">
    <source>
        <dbReference type="Proteomes" id="UP000007434"/>
    </source>
</evidence>
<dbReference type="GO" id="GO:0015074">
    <property type="term" value="P:DNA integration"/>
    <property type="evidence" value="ECO:0007669"/>
    <property type="project" value="InterPro"/>
</dbReference>
<keyword evidence="4" id="KW-1185">Reference proteome</keyword>
<dbReference type="KEGG" id="has:Halsa_2316"/>
<sequence>MSQTQLNRYHVISMVIDKSMTNSEAAQALDLSVRQIIRLKKGVKKEGPSFLVHKNKGRKPSHAFSEDFVSKIVALKKSDSYQSANFMHFQELLEEHENITISYNALHTILSSNGVKSPKKHRKKKVHHRRKRKAKEGQLIQIDASPHDWFGTGEKYDIHGAIDDSTGKIMGLYMTKNECRQGYFETLRSVVLNYGIPVSIYTDRHTIFRSPKADKLTIEEQLAGKTVKDTQFGRAMKELGITMIPARSPQAKGRIERLWDTLQSRLPVEFKIAGISTIEQANEFFADYLIKFNEKFAVAPEDTICAFRTLPEEICIDNILCVKEERILDNGLTFSFYNQRFKVVTNSMSVYPKSKIKVLLSPKFGVKAQYGEKIYDVIHWTEHKKSKVKKSKTNSNNKYRPDDGHYYKYGHQAWPKVTFEDSDHDILKMLEKIFLTQIA</sequence>
<dbReference type="PANTHER" id="PTHR35004:SF7">
    <property type="entry name" value="INTEGRASE PROTEIN"/>
    <property type="match status" value="1"/>
</dbReference>
<dbReference type="Proteomes" id="UP000007434">
    <property type="component" value="Chromosome"/>
</dbReference>
<dbReference type="AlphaFoldDB" id="E4RKY1"/>
<dbReference type="GO" id="GO:0003676">
    <property type="term" value="F:nucleic acid binding"/>
    <property type="evidence" value="ECO:0007669"/>
    <property type="project" value="InterPro"/>
</dbReference>
<feature type="compositionally biased region" description="Basic residues" evidence="1">
    <location>
        <begin position="117"/>
        <end position="134"/>
    </location>
</feature>
<dbReference type="NCBIfam" id="NF033594">
    <property type="entry name" value="transpos_ISNCY_2"/>
    <property type="match status" value="1"/>
</dbReference>
<accession>E4RKY1</accession>
<dbReference type="RefSeq" id="WP_013406786.1">
    <property type="nucleotide sequence ID" value="NC_014654.1"/>
</dbReference>
<proteinExistence type="predicted"/>
<evidence type="ECO:0000259" key="2">
    <source>
        <dbReference type="PROSITE" id="PS50994"/>
    </source>
</evidence>
<feature type="domain" description="Integrase catalytic" evidence="2">
    <location>
        <begin position="132"/>
        <end position="319"/>
    </location>
</feature>
<dbReference type="InterPro" id="IPR009057">
    <property type="entry name" value="Homeodomain-like_sf"/>
</dbReference>
<dbReference type="InterPro" id="IPR047797">
    <property type="entry name" value="ISNCY_transpos"/>
</dbReference>
<reference evidence="3 4" key="2">
    <citation type="journal article" date="2011" name="J. Bacteriol.">
        <title>Complete Genome Sequence of the Haloalkaliphilic, Hydrogen Producing Halanaerobium hydrogenoformans.</title>
        <authorList>
            <person name="Brown S.D."/>
            <person name="Begemann M.B."/>
            <person name="Mormile M.R."/>
            <person name="Wall J.D."/>
            <person name="Han C.S."/>
            <person name="Goodwin L.A."/>
            <person name="Pitluck S."/>
            <person name="Land M.L."/>
            <person name="Hauser L.J."/>
            <person name="Elias D.A."/>
        </authorList>
    </citation>
    <scope>NUCLEOTIDE SEQUENCE [LARGE SCALE GENOMIC DNA]</scope>
    <source>
        <strain evidence="4">sapolanicus</strain>
    </source>
</reference>
<dbReference type="InterPro" id="IPR001584">
    <property type="entry name" value="Integrase_cat-core"/>
</dbReference>